<dbReference type="InterPro" id="IPR048068">
    <property type="entry name" value="LarA-like"/>
</dbReference>
<dbReference type="EMBL" id="VSSQ01000021">
    <property type="protein sequence ID" value="MPL63570.1"/>
    <property type="molecule type" value="Genomic_DNA"/>
</dbReference>
<dbReference type="GO" id="GO:0050043">
    <property type="term" value="F:lactate racemase activity"/>
    <property type="evidence" value="ECO:0007669"/>
    <property type="project" value="UniProtKB-EC"/>
</dbReference>
<dbReference type="InterPro" id="IPR018657">
    <property type="entry name" value="LarA-like_N"/>
</dbReference>
<feature type="domain" description="Lactate racemase C-terminal" evidence="2">
    <location>
        <begin position="284"/>
        <end position="425"/>
    </location>
</feature>
<evidence type="ECO:0000313" key="3">
    <source>
        <dbReference type="EMBL" id="MPL63570.1"/>
    </source>
</evidence>
<dbReference type="AlphaFoldDB" id="A0A644T9Q4"/>
<accession>A0A644T9Q4</accession>
<dbReference type="InterPro" id="IPR048520">
    <property type="entry name" value="LarA_C"/>
</dbReference>
<dbReference type="InterPro" id="IPR047926">
    <property type="entry name" value="Ni_dep_LarA"/>
</dbReference>
<dbReference type="PANTHER" id="PTHR33171">
    <property type="entry name" value="LAR_N DOMAIN-CONTAINING PROTEIN"/>
    <property type="match status" value="1"/>
</dbReference>
<feature type="domain" description="LarA-like N-terminal" evidence="1">
    <location>
        <begin position="10"/>
        <end position="206"/>
    </location>
</feature>
<organism evidence="3">
    <name type="scientific">bioreactor metagenome</name>
    <dbReference type="NCBI Taxonomy" id="1076179"/>
    <lineage>
        <taxon>unclassified sequences</taxon>
        <taxon>metagenomes</taxon>
        <taxon>ecological metagenomes</taxon>
    </lineage>
</organism>
<dbReference type="PANTHER" id="PTHR33171:SF17">
    <property type="entry name" value="LARA-LIKE N-TERMINAL DOMAIN-CONTAINING PROTEIN"/>
    <property type="match status" value="1"/>
</dbReference>
<keyword evidence="3" id="KW-0413">Isomerase</keyword>
<dbReference type="Gene3D" id="3.90.226.30">
    <property type="match status" value="1"/>
</dbReference>
<dbReference type="Gene3D" id="3.40.50.11440">
    <property type="match status" value="1"/>
</dbReference>
<reference evidence="3" key="1">
    <citation type="submission" date="2019-08" db="EMBL/GenBank/DDBJ databases">
        <authorList>
            <person name="Kucharzyk K."/>
            <person name="Murdoch R.W."/>
            <person name="Higgins S."/>
            <person name="Loffler F."/>
        </authorList>
    </citation>
    <scope>NUCLEOTIDE SEQUENCE</scope>
</reference>
<evidence type="ECO:0000259" key="2">
    <source>
        <dbReference type="Pfam" id="PF21113"/>
    </source>
</evidence>
<protein>
    <submittedName>
        <fullName evidence="3">Lactate racemase</fullName>
        <ecNumber evidence="3">5.1.2.1</ecNumber>
    </submittedName>
</protein>
<gene>
    <name evidence="3" type="primary">larA_2</name>
    <name evidence="3" type="ORF">SDC9_09210</name>
</gene>
<dbReference type="Pfam" id="PF09861">
    <property type="entry name" value="Lar_N"/>
    <property type="match status" value="1"/>
</dbReference>
<dbReference type="EC" id="5.1.2.1" evidence="3"/>
<comment type="caution">
    <text evidence="3">The sequence shown here is derived from an EMBL/GenBank/DDBJ whole genome shotgun (WGS) entry which is preliminary data.</text>
</comment>
<dbReference type="NCBIfam" id="NF033504">
    <property type="entry name" value="Ni_dep_LarA"/>
    <property type="match status" value="1"/>
</dbReference>
<proteinExistence type="predicted"/>
<sequence>MQERDFHLKYGKTELAFKIPEGQVICEIVGKEFPPIANPVEAVKQAMARPIDAPPLREVVRPGEKVAITVSDITRAWQRMDLVLPAILDEINMAGVPDENITVLIVVGGHRLNTEEEFKVLCGETVCHRVRVLNHDAWDTDNMVYLGKTSRGTEVSVNRIIAEADRVIMTGGIIYHYMVGYGGGRKSVLPGCSSIKTIQQNHLWALGPNLGDGSNPNSISGKTRGNEAHDDMMEIAAFVNPDFIINMVPTPDGKYAGVFAGNWVSAWMEGTKLVDEIYGVNIPEKADVVITTAGGFPKDINLYQTGKTMDNACYAVKRGGVVILLSECPDIYEPLEFTDWFKHGNKNAVEKELRANFGIPGWVAFKEMECSDIATYIMVTRPENAELVQKANMIPAATMEEALKIAQEKCGTDKPSFIVMPQGANTVPLTNGKPQIG</sequence>
<dbReference type="InterPro" id="IPR043166">
    <property type="entry name" value="LarA-like_C"/>
</dbReference>
<dbReference type="Pfam" id="PF21113">
    <property type="entry name" value="LarA_C"/>
    <property type="match status" value="1"/>
</dbReference>
<evidence type="ECO:0000259" key="1">
    <source>
        <dbReference type="Pfam" id="PF09861"/>
    </source>
</evidence>
<name>A0A644T9Q4_9ZZZZ</name>